<dbReference type="Proteomes" id="UP000692954">
    <property type="component" value="Unassembled WGS sequence"/>
</dbReference>
<feature type="transmembrane region" description="Helical" evidence="1">
    <location>
        <begin position="80"/>
        <end position="100"/>
    </location>
</feature>
<comment type="caution">
    <text evidence="2">The sequence shown here is derived from an EMBL/GenBank/DDBJ whole genome shotgun (WGS) entry which is preliminary data.</text>
</comment>
<name>A0A8S1RRZ8_9CILI</name>
<evidence type="ECO:0000313" key="3">
    <source>
        <dbReference type="Proteomes" id="UP000692954"/>
    </source>
</evidence>
<feature type="transmembrane region" description="Helical" evidence="1">
    <location>
        <begin position="6"/>
        <end position="28"/>
    </location>
</feature>
<evidence type="ECO:0008006" key="4">
    <source>
        <dbReference type="Google" id="ProtNLM"/>
    </source>
</evidence>
<evidence type="ECO:0000256" key="1">
    <source>
        <dbReference type="SAM" id="Phobius"/>
    </source>
</evidence>
<dbReference type="EMBL" id="CAJJDN010000208">
    <property type="protein sequence ID" value="CAD8129134.1"/>
    <property type="molecule type" value="Genomic_DNA"/>
</dbReference>
<proteinExistence type="predicted"/>
<evidence type="ECO:0000313" key="2">
    <source>
        <dbReference type="EMBL" id="CAD8129134.1"/>
    </source>
</evidence>
<dbReference type="AlphaFoldDB" id="A0A8S1RRZ8"/>
<keyword evidence="3" id="KW-1185">Reference proteome</keyword>
<accession>A0A8S1RRZ8</accession>
<organism evidence="2 3">
    <name type="scientific">Paramecium sonneborni</name>
    <dbReference type="NCBI Taxonomy" id="65129"/>
    <lineage>
        <taxon>Eukaryota</taxon>
        <taxon>Sar</taxon>
        <taxon>Alveolata</taxon>
        <taxon>Ciliophora</taxon>
        <taxon>Intramacronucleata</taxon>
        <taxon>Oligohymenophorea</taxon>
        <taxon>Peniculida</taxon>
        <taxon>Parameciidae</taxon>
        <taxon>Paramecium</taxon>
    </lineage>
</organism>
<gene>
    <name evidence="2" type="ORF">PSON_ATCC_30995.1.T2080011</name>
</gene>
<reference evidence="2" key="1">
    <citation type="submission" date="2021-01" db="EMBL/GenBank/DDBJ databases">
        <authorList>
            <consortium name="Genoscope - CEA"/>
            <person name="William W."/>
        </authorList>
    </citation>
    <scope>NUCLEOTIDE SEQUENCE</scope>
</reference>
<keyword evidence="1" id="KW-0812">Transmembrane</keyword>
<protein>
    <recommendedName>
        <fullName evidence="4">Transmembrane protein</fullName>
    </recommendedName>
</protein>
<sequence>MNFSQIYLPLWIQIYIKICKMIQIYIFIWQQGSIFEQHILKEKSKQLMQRSILHFQLSERIRFSPFLSKNKIQLLRKNNLLSFLQLYLILLIFSLCWTQTQQGLFNMKIQQL</sequence>
<keyword evidence="1" id="KW-1133">Transmembrane helix</keyword>
<keyword evidence="1" id="KW-0472">Membrane</keyword>